<dbReference type="Pfam" id="PF04464">
    <property type="entry name" value="Glyphos_transf"/>
    <property type="match status" value="1"/>
</dbReference>
<accession>A0A0R1HJW0</accession>
<dbReference type="GO" id="GO:0019350">
    <property type="term" value="P:teichoic acid biosynthetic process"/>
    <property type="evidence" value="ECO:0007669"/>
    <property type="project" value="UniProtKB-KW"/>
</dbReference>
<dbReference type="AlphaFoldDB" id="A0A0R1HJW0"/>
<organism evidence="7 8">
    <name type="scientific">Dellaglioa algida DSM 15638</name>
    <dbReference type="NCBI Taxonomy" id="1423719"/>
    <lineage>
        <taxon>Bacteria</taxon>
        <taxon>Bacillati</taxon>
        <taxon>Bacillota</taxon>
        <taxon>Bacilli</taxon>
        <taxon>Lactobacillales</taxon>
        <taxon>Lactobacillaceae</taxon>
        <taxon>Dellaglioa</taxon>
    </lineage>
</organism>
<evidence type="ECO:0000256" key="3">
    <source>
        <dbReference type="ARBA" id="ARBA00022475"/>
    </source>
</evidence>
<gene>
    <name evidence="7" type="ORF">FC66_GL000275</name>
</gene>
<keyword evidence="3" id="KW-1003">Cell membrane</keyword>
<evidence type="ECO:0000256" key="6">
    <source>
        <dbReference type="ARBA" id="ARBA00023136"/>
    </source>
</evidence>
<dbReference type="RefSeq" id="WP_057973591.1">
    <property type="nucleotide sequence ID" value="NZ_AZDI01000001.1"/>
</dbReference>
<dbReference type="PANTHER" id="PTHR37316">
    <property type="entry name" value="TEICHOIC ACID GLYCEROL-PHOSPHATE PRIMASE"/>
    <property type="match status" value="1"/>
</dbReference>
<evidence type="ECO:0000256" key="1">
    <source>
        <dbReference type="ARBA" id="ARBA00004202"/>
    </source>
</evidence>
<protein>
    <submittedName>
        <fullName evidence="7">Teichoic acid biosynthesis protein</fullName>
    </submittedName>
</protein>
<dbReference type="PANTHER" id="PTHR37316:SF1">
    <property type="entry name" value="TEICHOIC ACID GLYCEROL-PHOSPHATE PRIMASE"/>
    <property type="match status" value="1"/>
</dbReference>
<dbReference type="GO" id="GO:0047355">
    <property type="term" value="F:CDP-glycerol glycerophosphotransferase activity"/>
    <property type="evidence" value="ECO:0007669"/>
    <property type="project" value="InterPro"/>
</dbReference>
<dbReference type="EMBL" id="AZDI01000001">
    <property type="protein sequence ID" value="KRK46651.1"/>
    <property type="molecule type" value="Genomic_DNA"/>
</dbReference>
<keyword evidence="4" id="KW-0808">Transferase</keyword>
<dbReference type="OrthoDB" id="9811865at2"/>
<keyword evidence="8" id="KW-1185">Reference proteome</keyword>
<proteinExistence type="inferred from homology"/>
<evidence type="ECO:0000313" key="8">
    <source>
        <dbReference type="Proteomes" id="UP000051450"/>
    </source>
</evidence>
<comment type="subcellular location">
    <subcellularLocation>
        <location evidence="1">Cell membrane</location>
        <topology evidence="1">Peripheral membrane protein</topology>
    </subcellularLocation>
</comment>
<evidence type="ECO:0000256" key="4">
    <source>
        <dbReference type="ARBA" id="ARBA00022679"/>
    </source>
</evidence>
<comment type="similarity">
    <text evidence="2">Belongs to the CDP-glycerol glycerophosphotransferase family.</text>
</comment>
<dbReference type="InterPro" id="IPR007554">
    <property type="entry name" value="Glycerophosphate_synth"/>
</dbReference>
<dbReference type="STRING" id="1423719.FC66_GL000275"/>
<dbReference type="Proteomes" id="UP000051450">
    <property type="component" value="Unassembled WGS sequence"/>
</dbReference>
<dbReference type="Gene3D" id="3.40.50.12580">
    <property type="match status" value="1"/>
</dbReference>
<keyword evidence="5" id="KW-0777">Teichoic acid biosynthesis</keyword>
<keyword evidence="6" id="KW-0472">Membrane</keyword>
<dbReference type="InterPro" id="IPR043148">
    <property type="entry name" value="TagF_C"/>
</dbReference>
<dbReference type="PATRIC" id="fig|1423719.4.peg.277"/>
<dbReference type="SUPFAM" id="SSF53756">
    <property type="entry name" value="UDP-Glycosyltransferase/glycogen phosphorylase"/>
    <property type="match status" value="1"/>
</dbReference>
<evidence type="ECO:0000313" key="7">
    <source>
        <dbReference type="EMBL" id="KRK46651.1"/>
    </source>
</evidence>
<evidence type="ECO:0000256" key="2">
    <source>
        <dbReference type="ARBA" id="ARBA00010488"/>
    </source>
</evidence>
<dbReference type="Gene3D" id="3.40.50.11820">
    <property type="match status" value="1"/>
</dbReference>
<comment type="caution">
    <text evidence="7">The sequence shown here is derived from an EMBL/GenBank/DDBJ whole genome shotgun (WGS) entry which is preliminary data.</text>
</comment>
<reference evidence="7 8" key="1">
    <citation type="journal article" date="2015" name="Genome Announc.">
        <title>Expanding the biotechnology potential of lactobacilli through comparative genomics of 213 strains and associated genera.</title>
        <authorList>
            <person name="Sun Z."/>
            <person name="Harris H.M."/>
            <person name="McCann A."/>
            <person name="Guo C."/>
            <person name="Argimon S."/>
            <person name="Zhang W."/>
            <person name="Yang X."/>
            <person name="Jeffery I.B."/>
            <person name="Cooney J.C."/>
            <person name="Kagawa T.F."/>
            <person name="Liu W."/>
            <person name="Song Y."/>
            <person name="Salvetti E."/>
            <person name="Wrobel A."/>
            <person name="Rasinkangas P."/>
            <person name="Parkhill J."/>
            <person name="Rea M.C."/>
            <person name="O'Sullivan O."/>
            <person name="Ritari J."/>
            <person name="Douillard F.P."/>
            <person name="Paul Ross R."/>
            <person name="Yang R."/>
            <person name="Briner A.E."/>
            <person name="Felis G.E."/>
            <person name="de Vos W.M."/>
            <person name="Barrangou R."/>
            <person name="Klaenhammer T.R."/>
            <person name="Caufield P.W."/>
            <person name="Cui Y."/>
            <person name="Zhang H."/>
            <person name="O'Toole P.W."/>
        </authorList>
    </citation>
    <scope>NUCLEOTIDE SEQUENCE [LARGE SCALE GENOMIC DNA]</scope>
    <source>
        <strain evidence="7 8">DSM 15638</strain>
    </source>
</reference>
<dbReference type="InterPro" id="IPR043149">
    <property type="entry name" value="TagF_N"/>
</dbReference>
<dbReference type="InterPro" id="IPR051612">
    <property type="entry name" value="Teichoic_Acid_Biosynth"/>
</dbReference>
<sequence length="389" mass="45228">MQIKKNLFLFLIKIMSIISFSKKSDNVSYLMSFGGNIDFIQRLNERCLARKQHLIVFYRPSMELEAIEIQKIGIETKMFVENISFVLNLIPLISKSSLLFVDNYFAFLATMYTKKSTKIVQLWHANGAIKSFGWDEPKTNNRSDSDKKRFQAVYDQFDNFIVGSTKMGAIFEQSYHIDTDRILEIGYPASDKFQNIDWQNKMKNNIFASYPNLKNKKVILYAPTYRENISGDVTLEMPGDFSGIQKLLDDETKLIIKLHPHLRDKEIELKSILSKDIVWIDDYSTGELLTITNCLITDYSSVVFDFSLLPNAEQILFYCFDYQSYKDSIGIQSDFHEWAPGPIVQTMSELVNAYQKVQNSDRQLDTFNLLWNTANDGYATKRVLDYYFK</sequence>
<evidence type="ECO:0000256" key="5">
    <source>
        <dbReference type="ARBA" id="ARBA00022944"/>
    </source>
</evidence>
<dbReference type="GO" id="GO:0005886">
    <property type="term" value="C:plasma membrane"/>
    <property type="evidence" value="ECO:0007669"/>
    <property type="project" value="UniProtKB-SubCell"/>
</dbReference>
<name>A0A0R1HJW0_9LACO</name>